<dbReference type="Gene3D" id="2.170.270.10">
    <property type="entry name" value="SET domain"/>
    <property type="match status" value="1"/>
</dbReference>
<dbReference type="PANTHER" id="PTHR33524:SF2">
    <property type="entry name" value="SET DOMAIN-CONTAINING PROTEIN 9"/>
    <property type="match status" value="1"/>
</dbReference>
<keyword evidence="2" id="KW-1185">Reference proteome</keyword>
<dbReference type="OrthoDB" id="442460at2759"/>
<dbReference type="PANTHER" id="PTHR33524">
    <property type="entry name" value="C5ORF35"/>
    <property type="match status" value="1"/>
</dbReference>
<dbReference type="InterPro" id="IPR046341">
    <property type="entry name" value="SET_dom_sf"/>
</dbReference>
<sequence>MSGFGSRFAMFQRISAAYRASAKESLPRVSFKGIDSDQIVAQITAICEANSDQTASTMKLPFRLYVKQSNIKNAGFGVFLGPCSGTLTVKQGTVVCLYPGVVYSSIDPIFFPSISNHFVLQRMDGSLIDGKHSGLSKYMFKSIRKRELAWNRVEYDNQWLDQRKEGESNNWNIGQLINNSFNNMDDANVVYNEFTLSQSFPMQWRQFIPNVPFAPEEENIFGIALVTTKDISFSSLDDRVELLASYQSLE</sequence>
<reference evidence="1 2" key="1">
    <citation type="submission" date="2016-07" db="EMBL/GenBank/DDBJ databases">
        <title>Pervasive Adenine N6-methylation of Active Genes in Fungi.</title>
        <authorList>
            <consortium name="DOE Joint Genome Institute"/>
            <person name="Mondo S.J."/>
            <person name="Dannebaum R.O."/>
            <person name="Kuo R.C."/>
            <person name="Labutti K."/>
            <person name="Haridas S."/>
            <person name="Kuo A."/>
            <person name="Salamov A."/>
            <person name="Ahrendt S.R."/>
            <person name="Lipzen A."/>
            <person name="Sullivan W."/>
            <person name="Andreopoulos W.B."/>
            <person name="Clum A."/>
            <person name="Lindquist E."/>
            <person name="Daum C."/>
            <person name="Ramamoorthy G.K."/>
            <person name="Gryganskyi A."/>
            <person name="Culley D."/>
            <person name="Magnuson J.K."/>
            <person name="James T.Y."/>
            <person name="O'Malley M.A."/>
            <person name="Stajich J.E."/>
            <person name="Spatafora J.W."/>
            <person name="Visel A."/>
            <person name="Grigoriev I.V."/>
        </authorList>
    </citation>
    <scope>NUCLEOTIDE SEQUENCE [LARGE SCALE GENOMIC DNA]</scope>
    <source>
        <strain evidence="1 2">JEL800</strain>
    </source>
</reference>
<gene>
    <name evidence="1" type="ORF">BCR33DRAFT_850092</name>
</gene>
<dbReference type="EMBL" id="MCGO01000020">
    <property type="protein sequence ID" value="ORY45231.1"/>
    <property type="molecule type" value="Genomic_DNA"/>
</dbReference>
<evidence type="ECO:0000313" key="2">
    <source>
        <dbReference type="Proteomes" id="UP000193642"/>
    </source>
</evidence>
<proteinExistence type="predicted"/>
<accession>A0A1Y2CDU0</accession>
<dbReference type="Proteomes" id="UP000193642">
    <property type="component" value="Unassembled WGS sequence"/>
</dbReference>
<comment type="caution">
    <text evidence="1">The sequence shown here is derived from an EMBL/GenBank/DDBJ whole genome shotgun (WGS) entry which is preliminary data.</text>
</comment>
<dbReference type="AlphaFoldDB" id="A0A1Y2CDU0"/>
<dbReference type="InterPro" id="IPR040415">
    <property type="entry name" value="SETD9"/>
</dbReference>
<protein>
    <recommendedName>
        <fullName evidence="3">SET domain-containing protein</fullName>
    </recommendedName>
</protein>
<organism evidence="1 2">
    <name type="scientific">Rhizoclosmatium globosum</name>
    <dbReference type="NCBI Taxonomy" id="329046"/>
    <lineage>
        <taxon>Eukaryota</taxon>
        <taxon>Fungi</taxon>
        <taxon>Fungi incertae sedis</taxon>
        <taxon>Chytridiomycota</taxon>
        <taxon>Chytridiomycota incertae sedis</taxon>
        <taxon>Chytridiomycetes</taxon>
        <taxon>Chytridiales</taxon>
        <taxon>Chytriomycetaceae</taxon>
        <taxon>Rhizoclosmatium</taxon>
    </lineage>
</organism>
<evidence type="ECO:0008006" key="3">
    <source>
        <dbReference type="Google" id="ProtNLM"/>
    </source>
</evidence>
<name>A0A1Y2CDU0_9FUNG</name>
<evidence type="ECO:0000313" key="1">
    <source>
        <dbReference type="EMBL" id="ORY45231.1"/>
    </source>
</evidence>